<dbReference type="Proteomes" id="UP000762676">
    <property type="component" value="Unassembled WGS sequence"/>
</dbReference>
<dbReference type="AlphaFoldDB" id="A0AAV4GQW9"/>
<name>A0AAV4GQW9_9GAST</name>
<reference evidence="4 5" key="1">
    <citation type="journal article" date="2021" name="Elife">
        <title>Chloroplast acquisition without the gene transfer in kleptoplastic sea slugs, Plakobranchus ocellatus.</title>
        <authorList>
            <person name="Maeda T."/>
            <person name="Takahashi S."/>
            <person name="Yoshida T."/>
            <person name="Shimamura S."/>
            <person name="Takaki Y."/>
            <person name="Nagai Y."/>
            <person name="Toyoda A."/>
            <person name="Suzuki Y."/>
            <person name="Arimoto A."/>
            <person name="Ishii H."/>
            <person name="Satoh N."/>
            <person name="Nishiyama T."/>
            <person name="Hasebe M."/>
            <person name="Maruyama T."/>
            <person name="Minagawa J."/>
            <person name="Obokata J."/>
            <person name="Shigenobu S."/>
        </authorList>
    </citation>
    <scope>NUCLEOTIDE SEQUENCE [LARGE SCALE GENOMIC DNA]</scope>
</reference>
<protein>
    <recommendedName>
        <fullName evidence="3">Ig-like domain-containing protein</fullName>
    </recommendedName>
</protein>
<keyword evidence="5" id="KW-1185">Reference proteome</keyword>
<feature type="chain" id="PRO_5043528583" description="Ig-like domain-containing protein" evidence="2">
    <location>
        <begin position="22"/>
        <end position="278"/>
    </location>
</feature>
<sequence>MKADCLVWVCFFLYMDVVVLGQETRIHCLGSKKPLQLADPFPASEDNDALISMEWYFYPLNKTGGVQTDNKVKLLQALPGSKIIKEPRWEKYQNWGLALQDPEFGDTGVYTAAIVTTKSTKTTPFSTHIVVAEAPVLKSMSLAVSRTMNKQTGEVTLSCGTLGSQGTPPVELIWRAPNGSAIVGTYKKGNISLVLGKEEGDGTFSCEVEEPSPAMTCVPPDKLPLWEGKYKFDRHLGSSESNIIMLVVIVCCVIVVIIVIIVIVVLVKQKRKGEVYNA</sequence>
<dbReference type="InterPro" id="IPR007110">
    <property type="entry name" value="Ig-like_dom"/>
</dbReference>
<feature type="non-terminal residue" evidence="4">
    <location>
        <position position="278"/>
    </location>
</feature>
<keyword evidence="1" id="KW-0812">Transmembrane</keyword>
<proteinExistence type="predicted"/>
<comment type="caution">
    <text evidence="4">The sequence shown here is derived from an EMBL/GenBank/DDBJ whole genome shotgun (WGS) entry which is preliminary data.</text>
</comment>
<keyword evidence="1" id="KW-0472">Membrane</keyword>
<evidence type="ECO:0000256" key="2">
    <source>
        <dbReference type="SAM" id="SignalP"/>
    </source>
</evidence>
<keyword evidence="1" id="KW-1133">Transmembrane helix</keyword>
<evidence type="ECO:0000256" key="1">
    <source>
        <dbReference type="SAM" id="Phobius"/>
    </source>
</evidence>
<evidence type="ECO:0000313" key="4">
    <source>
        <dbReference type="EMBL" id="GFR87928.1"/>
    </source>
</evidence>
<evidence type="ECO:0000313" key="5">
    <source>
        <dbReference type="Proteomes" id="UP000762676"/>
    </source>
</evidence>
<feature type="transmembrane region" description="Helical" evidence="1">
    <location>
        <begin position="243"/>
        <end position="267"/>
    </location>
</feature>
<dbReference type="EMBL" id="BMAT01001548">
    <property type="protein sequence ID" value="GFR87928.1"/>
    <property type="molecule type" value="Genomic_DNA"/>
</dbReference>
<dbReference type="PROSITE" id="PS50835">
    <property type="entry name" value="IG_LIKE"/>
    <property type="match status" value="1"/>
</dbReference>
<gene>
    <name evidence="4" type="ORF">ElyMa_000757700</name>
</gene>
<feature type="domain" description="Ig-like" evidence="3">
    <location>
        <begin position="135"/>
        <end position="216"/>
    </location>
</feature>
<evidence type="ECO:0000259" key="3">
    <source>
        <dbReference type="PROSITE" id="PS50835"/>
    </source>
</evidence>
<keyword evidence="2" id="KW-0732">Signal</keyword>
<accession>A0AAV4GQW9</accession>
<feature type="signal peptide" evidence="2">
    <location>
        <begin position="1"/>
        <end position="21"/>
    </location>
</feature>
<organism evidence="4 5">
    <name type="scientific">Elysia marginata</name>
    <dbReference type="NCBI Taxonomy" id="1093978"/>
    <lineage>
        <taxon>Eukaryota</taxon>
        <taxon>Metazoa</taxon>
        <taxon>Spiralia</taxon>
        <taxon>Lophotrochozoa</taxon>
        <taxon>Mollusca</taxon>
        <taxon>Gastropoda</taxon>
        <taxon>Heterobranchia</taxon>
        <taxon>Euthyneura</taxon>
        <taxon>Panpulmonata</taxon>
        <taxon>Sacoglossa</taxon>
        <taxon>Placobranchoidea</taxon>
        <taxon>Plakobranchidae</taxon>
        <taxon>Elysia</taxon>
    </lineage>
</organism>